<dbReference type="EMBL" id="CP036553">
    <property type="protein sequence ID" value="QCQ37990.1"/>
    <property type="molecule type" value="Genomic_DNA"/>
</dbReference>
<reference evidence="2 3" key="1">
    <citation type="submission" date="2019-03" db="EMBL/GenBank/DDBJ databases">
        <title>Complete genome assembly of MDR B. fragilis.</title>
        <authorList>
            <person name="Sydenham T.V."/>
            <person name="Hasman H."/>
            <person name="Justesen U.S."/>
        </authorList>
    </citation>
    <scope>NUCLEOTIDE SEQUENCE [LARGE SCALE GENOMIC DNA]</scope>
    <source>
        <strain evidence="2 3">DCMOUH0067B</strain>
    </source>
</reference>
<sequence length="470" mass="53949">MDSILKHRKTGRPKKITEKDKLPTPIKNNDCNRKDILKYRKDTIQKKVNRSVQQVQLYTPHEGQRKIHQYLLLNPDTKFIILNCGRRFGKSFFASNQALFWALSNPNVAVGYCTPSYKLAKYIFELVVSAITEKFPFLKKQGINKSDLKITFTNNSYIEFVSAGEGAVDNLRGRGYAFGIIDEAAQISDDAWNKVLRPIFLLAKQVILCSTPLGKGSWYYQIFQEGLKEEQTKYKSFVMGTASNPLVPPEELEDMKKQLPANIYKQEVLAEFLDDGEGSVFKNINDCIIDYNLITYSGKYVAGLDIGRAEDYTVLSIIDLNTHQLVYQNRWNKMDYNAITKAVAAQLLKWNPVDCWVETNSIGDFFFDSLKEKYKGKLSSFYTLNKNKQQIIESLIVDFETEAIKIINSESLLNELKTFGIEFSKKNRSVVYRGMHGAHDDCVMSLAFANAAYHQYYKRSSFSYYVGNRH</sequence>
<dbReference type="InterPro" id="IPR027417">
    <property type="entry name" value="P-loop_NTPase"/>
</dbReference>
<dbReference type="Gene3D" id="3.40.50.300">
    <property type="entry name" value="P-loop containing nucleotide triphosphate hydrolases"/>
    <property type="match status" value="1"/>
</dbReference>
<name>A0AAP8ZYU6_BACFG</name>
<dbReference type="Pfam" id="PF03237">
    <property type="entry name" value="Terminase_6N"/>
    <property type="match status" value="1"/>
</dbReference>
<evidence type="ECO:0000313" key="2">
    <source>
        <dbReference type="EMBL" id="QCQ37990.1"/>
    </source>
</evidence>
<dbReference type="AlphaFoldDB" id="A0AAP8ZYU6"/>
<proteinExistence type="predicted"/>
<feature type="compositionally biased region" description="Basic residues" evidence="1">
    <location>
        <begin position="1"/>
        <end position="14"/>
    </location>
</feature>
<dbReference type="RefSeq" id="WP_137569153.1">
    <property type="nucleotide sequence ID" value="NZ_JAHOMK010000001.1"/>
</dbReference>
<evidence type="ECO:0000313" key="3">
    <source>
        <dbReference type="Proteomes" id="UP000028294"/>
    </source>
</evidence>
<evidence type="ECO:0000256" key="1">
    <source>
        <dbReference type="SAM" id="MobiDB-lite"/>
    </source>
</evidence>
<organism evidence="2 3">
    <name type="scientific">Bacteroides fragilis</name>
    <dbReference type="NCBI Taxonomy" id="817"/>
    <lineage>
        <taxon>Bacteria</taxon>
        <taxon>Pseudomonadati</taxon>
        <taxon>Bacteroidota</taxon>
        <taxon>Bacteroidia</taxon>
        <taxon>Bacteroidales</taxon>
        <taxon>Bacteroidaceae</taxon>
        <taxon>Bacteroides</taxon>
    </lineage>
</organism>
<gene>
    <name evidence="2" type="ORF">IA74_018830</name>
</gene>
<dbReference type="SUPFAM" id="SSF52540">
    <property type="entry name" value="P-loop containing nucleoside triphosphate hydrolases"/>
    <property type="match status" value="1"/>
</dbReference>
<feature type="region of interest" description="Disordered" evidence="1">
    <location>
        <begin position="1"/>
        <end position="25"/>
    </location>
</feature>
<protein>
    <recommendedName>
        <fullName evidence="4">Terminase-like family protein</fullName>
    </recommendedName>
</protein>
<accession>A0AAP8ZYU6</accession>
<evidence type="ECO:0008006" key="4">
    <source>
        <dbReference type="Google" id="ProtNLM"/>
    </source>
</evidence>
<dbReference type="Proteomes" id="UP000028294">
    <property type="component" value="Chromosome"/>
</dbReference>
<dbReference type="Gene3D" id="3.30.420.240">
    <property type="match status" value="1"/>
</dbReference>